<sequence length="131" mass="13230">MDGVTYSGYVIEYTGKATGQLHNAQFASSATSSAGNVLTITSNGSANASVSSYKDGDIVCGSQNLFLLFAKTDTAGYTHGHTLKLNSGATNNADITLKCSFGPITLGGLITTTAGSTNSYTIESVNGAGTA</sequence>
<gene>
    <name evidence="1" type="ORF">Q3982_08495</name>
</gene>
<feature type="non-terminal residue" evidence="1">
    <location>
        <position position="131"/>
    </location>
</feature>
<dbReference type="EMBL" id="JAUMVS010000268">
    <property type="protein sequence ID" value="MDO4842697.1"/>
    <property type="molecule type" value="Genomic_DNA"/>
</dbReference>
<name>A0AA43UBE8_9ACTN</name>
<protein>
    <submittedName>
        <fullName evidence="1">Uncharacterized protein</fullName>
    </submittedName>
</protein>
<keyword evidence="2" id="KW-1185">Reference proteome</keyword>
<accession>A0AA43UBE8</accession>
<comment type="caution">
    <text evidence="1">The sequence shown here is derived from an EMBL/GenBank/DDBJ whole genome shotgun (WGS) entry which is preliminary data.</text>
</comment>
<dbReference type="AlphaFoldDB" id="A0AA43UBE8"/>
<dbReference type="Proteomes" id="UP001168575">
    <property type="component" value="Unassembled WGS sequence"/>
</dbReference>
<evidence type="ECO:0000313" key="1">
    <source>
        <dbReference type="EMBL" id="MDO4842697.1"/>
    </source>
</evidence>
<proteinExistence type="predicted"/>
<reference evidence="1" key="1">
    <citation type="submission" date="2023-07" db="EMBL/GenBank/DDBJ databases">
        <title>Between Cages and Wild: Unraveling the Impact of Captivity on Animal Microbiomes and Antimicrobial Resistance.</title>
        <authorList>
            <person name="Schmartz G.P."/>
            <person name="Rehner J."/>
            <person name="Schuff M.J."/>
            <person name="Becker S.L."/>
            <person name="Kravczyk M."/>
            <person name="Gurevich A."/>
            <person name="Francke R."/>
            <person name="Mueller R."/>
            <person name="Keller V."/>
            <person name="Keller A."/>
        </authorList>
    </citation>
    <scope>NUCLEOTIDE SEQUENCE</scope>
    <source>
        <strain evidence="1">S12M_St_49</strain>
    </source>
</reference>
<organism evidence="1 2">
    <name type="scientific">Phoenicibacter congonensis</name>
    <dbReference type="NCBI Taxonomy" id="1944646"/>
    <lineage>
        <taxon>Bacteria</taxon>
        <taxon>Bacillati</taxon>
        <taxon>Actinomycetota</taxon>
        <taxon>Coriobacteriia</taxon>
        <taxon>Eggerthellales</taxon>
        <taxon>Eggerthellaceae</taxon>
        <taxon>Phoenicibacter</taxon>
    </lineage>
</organism>
<evidence type="ECO:0000313" key="2">
    <source>
        <dbReference type="Proteomes" id="UP001168575"/>
    </source>
</evidence>